<keyword evidence="4 14" id="KW-0436">Ligase</keyword>
<dbReference type="EC" id="6.5.1.2" evidence="3"/>
<dbReference type="InterPro" id="IPR013840">
    <property type="entry name" value="DNAligase_N"/>
</dbReference>
<dbReference type="Pfam" id="PF12826">
    <property type="entry name" value="HHH_2"/>
    <property type="match status" value="1"/>
</dbReference>
<dbReference type="FunFam" id="2.40.50.140:FF:000012">
    <property type="entry name" value="DNA ligase"/>
    <property type="match status" value="1"/>
</dbReference>
<dbReference type="InterPro" id="IPR041663">
    <property type="entry name" value="DisA/LigA_HHH"/>
</dbReference>
<dbReference type="PROSITE" id="PS01056">
    <property type="entry name" value="DNA_LIGASE_N2"/>
    <property type="match status" value="1"/>
</dbReference>
<dbReference type="PROSITE" id="PS50172">
    <property type="entry name" value="BRCT"/>
    <property type="match status" value="1"/>
</dbReference>
<protein>
    <recommendedName>
        <fullName evidence="3">DNA ligase (NAD(+))</fullName>
        <ecNumber evidence="3">6.5.1.2</ecNumber>
    </recommendedName>
</protein>
<keyword evidence="10" id="KW-0520">NAD</keyword>
<evidence type="ECO:0000256" key="1">
    <source>
        <dbReference type="ARBA" id="ARBA00001946"/>
    </source>
</evidence>
<keyword evidence="5" id="KW-0235">DNA replication</keyword>
<dbReference type="GO" id="GO:0046872">
    <property type="term" value="F:metal ion binding"/>
    <property type="evidence" value="ECO:0007669"/>
    <property type="project" value="UniProtKB-KW"/>
</dbReference>
<proteinExistence type="inferred from homology"/>
<dbReference type="GO" id="GO:0003677">
    <property type="term" value="F:DNA binding"/>
    <property type="evidence" value="ECO:0007669"/>
    <property type="project" value="InterPro"/>
</dbReference>
<dbReference type="Gene3D" id="2.40.50.140">
    <property type="entry name" value="Nucleic acid-binding proteins"/>
    <property type="match status" value="1"/>
</dbReference>
<dbReference type="CDD" id="cd00114">
    <property type="entry name" value="LIGANc"/>
    <property type="match status" value="1"/>
</dbReference>
<reference evidence="14" key="1">
    <citation type="submission" date="2018-06" db="EMBL/GenBank/DDBJ databases">
        <authorList>
            <person name="Zhirakovskaya E."/>
        </authorList>
    </citation>
    <scope>NUCLEOTIDE SEQUENCE</scope>
</reference>
<dbReference type="InterPro" id="IPR010994">
    <property type="entry name" value="RuvA_2-like"/>
</dbReference>
<dbReference type="InterPro" id="IPR003583">
    <property type="entry name" value="Hlx-hairpin-Hlx_DNA-bd_motif"/>
</dbReference>
<evidence type="ECO:0000256" key="2">
    <source>
        <dbReference type="ARBA" id="ARBA00004067"/>
    </source>
</evidence>
<dbReference type="InterPro" id="IPR012340">
    <property type="entry name" value="NA-bd_OB-fold"/>
</dbReference>
<evidence type="ECO:0000313" key="14">
    <source>
        <dbReference type="EMBL" id="VAW23944.1"/>
    </source>
</evidence>
<dbReference type="Gene3D" id="1.10.287.610">
    <property type="entry name" value="Helix hairpin bin"/>
    <property type="match status" value="1"/>
</dbReference>
<comment type="catalytic activity">
    <reaction evidence="12">
        <text>NAD(+) + (deoxyribonucleotide)n-3'-hydroxyl + 5'-phospho-(deoxyribonucleotide)m = (deoxyribonucleotide)n+m + AMP + beta-nicotinamide D-nucleotide.</text>
        <dbReference type="EC" id="6.5.1.2"/>
    </reaction>
</comment>
<feature type="domain" description="BRCT" evidence="13">
    <location>
        <begin position="623"/>
        <end position="696"/>
    </location>
</feature>
<organism evidence="14">
    <name type="scientific">hydrothermal vent metagenome</name>
    <dbReference type="NCBI Taxonomy" id="652676"/>
    <lineage>
        <taxon>unclassified sequences</taxon>
        <taxon>metagenomes</taxon>
        <taxon>ecological metagenomes</taxon>
    </lineage>
</organism>
<evidence type="ECO:0000256" key="10">
    <source>
        <dbReference type="ARBA" id="ARBA00023027"/>
    </source>
</evidence>
<evidence type="ECO:0000256" key="3">
    <source>
        <dbReference type="ARBA" id="ARBA00012722"/>
    </source>
</evidence>
<dbReference type="InterPro" id="IPR001679">
    <property type="entry name" value="DNA_ligase"/>
</dbReference>
<dbReference type="Gene3D" id="6.20.10.30">
    <property type="match status" value="1"/>
</dbReference>
<dbReference type="GO" id="GO:0006260">
    <property type="term" value="P:DNA replication"/>
    <property type="evidence" value="ECO:0007669"/>
    <property type="project" value="UniProtKB-KW"/>
</dbReference>
<dbReference type="FunFam" id="3.30.470.30:FF:000001">
    <property type="entry name" value="DNA ligase"/>
    <property type="match status" value="1"/>
</dbReference>
<dbReference type="GO" id="GO:0003911">
    <property type="term" value="F:DNA ligase (NAD+) activity"/>
    <property type="evidence" value="ECO:0007669"/>
    <property type="project" value="UniProtKB-EC"/>
</dbReference>
<comment type="cofactor">
    <cofactor evidence="1">
        <name>Mg(2+)</name>
        <dbReference type="ChEBI" id="CHEBI:18420"/>
    </cofactor>
</comment>
<dbReference type="PROSITE" id="PS01055">
    <property type="entry name" value="DNA_LIGASE_N1"/>
    <property type="match status" value="1"/>
</dbReference>
<dbReference type="AlphaFoldDB" id="A0A3B0UV71"/>
<dbReference type="PANTHER" id="PTHR23389">
    <property type="entry name" value="CHROMOSOME TRANSMISSION FIDELITY FACTOR 18"/>
    <property type="match status" value="1"/>
</dbReference>
<evidence type="ECO:0000256" key="4">
    <source>
        <dbReference type="ARBA" id="ARBA00022598"/>
    </source>
</evidence>
<evidence type="ECO:0000256" key="11">
    <source>
        <dbReference type="ARBA" id="ARBA00023204"/>
    </source>
</evidence>
<dbReference type="SMART" id="SM00292">
    <property type="entry name" value="BRCT"/>
    <property type="match status" value="1"/>
</dbReference>
<dbReference type="FunFam" id="1.10.150.20:FF:000007">
    <property type="entry name" value="DNA ligase"/>
    <property type="match status" value="1"/>
</dbReference>
<dbReference type="CDD" id="cd17748">
    <property type="entry name" value="BRCT_DNA_ligase_like"/>
    <property type="match status" value="1"/>
</dbReference>
<name>A0A3B0UV71_9ZZZZ</name>
<dbReference type="Pfam" id="PF00533">
    <property type="entry name" value="BRCT"/>
    <property type="match status" value="1"/>
</dbReference>
<dbReference type="InterPro" id="IPR036420">
    <property type="entry name" value="BRCT_dom_sf"/>
</dbReference>
<keyword evidence="8" id="KW-0862">Zinc</keyword>
<dbReference type="SMART" id="SM00278">
    <property type="entry name" value="HhH1"/>
    <property type="match status" value="4"/>
</dbReference>
<dbReference type="PIRSF" id="PIRSF001604">
    <property type="entry name" value="LigA"/>
    <property type="match status" value="1"/>
</dbReference>
<dbReference type="NCBIfam" id="TIGR00575">
    <property type="entry name" value="dnlj"/>
    <property type="match status" value="1"/>
</dbReference>
<dbReference type="HAMAP" id="MF_01588">
    <property type="entry name" value="DNA_ligase_A"/>
    <property type="match status" value="1"/>
</dbReference>
<keyword evidence="6" id="KW-0479">Metal-binding</keyword>
<dbReference type="SUPFAM" id="SSF50249">
    <property type="entry name" value="Nucleic acid-binding proteins"/>
    <property type="match status" value="1"/>
</dbReference>
<dbReference type="SUPFAM" id="SSF47781">
    <property type="entry name" value="RuvA domain 2-like"/>
    <property type="match status" value="1"/>
</dbReference>
<sequence>MASKSLPQLSKAEAKAELEHLAKEIGRHDEAYHAKDRPLISDAQYDELRQRNQAIEAKFPDLILDNSPSKKVGATIAKGFEKVRHRVPMLSLGNGFNDQDIADFVDRGYRFFGRDKGINLKFTVEPKIDGISASLRYENGIFVQGATRGDGTTGEDITANLKTIREIPQELKGSNWPQTLEVRGEIYMDHADFAELNRRAKAMGGQTYVNPRNTAAGSVRQLNSSITASRNLKFFAYAWGFVSEPFASTQMEAVAKLGEWGFKINPLTIVSEDLEKMLEHYRHIEAQRSSLGYDIDGVVYKLDDLDLRERWGFVARAPRWAIAHKFSAEQAMTTINDIEVQVGRTGALTPVARLDPVTVGGVVVSNATLHNADEIARKDIRIDDTVVVQRAGDVIPQVVKVILEKRPSGSKPFAFPESCPVCGAPVVRENNQKTGKSDIVRRCTGGLNCKEQAVQQLKHFVSRRALDIDGLGDKQIAAFFEEGKILRWADIFTLKERDQTFTPRLAKKDGWGEQSANNLFEAIEARRQPDLDRLIFALGIRHVGENTAQLLAKNFASFVAFEEAVVAAGNGDTESQENLLAIDGIGEIAVASLMAFFADQENRNQVDQLLEQVQPKPYVADVDLDSEVAGKTVVFTGALEKMTRPEAKVMAERLGAKVVGSVSKNTDILVAGPGAGSKLKKAKELGLLVLDEDQWLDLVKTV</sequence>
<dbReference type="SUPFAM" id="SSF52113">
    <property type="entry name" value="BRCT domain"/>
    <property type="match status" value="1"/>
</dbReference>
<dbReference type="Gene3D" id="3.40.50.10190">
    <property type="entry name" value="BRCT domain"/>
    <property type="match status" value="1"/>
</dbReference>
<dbReference type="EMBL" id="UOEQ01000495">
    <property type="protein sequence ID" value="VAW23944.1"/>
    <property type="molecule type" value="Genomic_DNA"/>
</dbReference>
<dbReference type="Gene3D" id="3.30.470.30">
    <property type="entry name" value="DNA ligase/mRNA capping enzyme"/>
    <property type="match status" value="1"/>
</dbReference>
<evidence type="ECO:0000256" key="6">
    <source>
        <dbReference type="ARBA" id="ARBA00022723"/>
    </source>
</evidence>
<gene>
    <name evidence="14" type="ORF">MNBD_ALPHA11-2469</name>
</gene>
<dbReference type="InterPro" id="IPR018239">
    <property type="entry name" value="DNA_ligase_AS"/>
</dbReference>
<dbReference type="InterPro" id="IPR004150">
    <property type="entry name" value="NAD_DNA_ligase_OB"/>
</dbReference>
<dbReference type="GO" id="GO:0005829">
    <property type="term" value="C:cytosol"/>
    <property type="evidence" value="ECO:0007669"/>
    <property type="project" value="TreeGrafter"/>
</dbReference>
<keyword evidence="9" id="KW-0460">Magnesium</keyword>
<dbReference type="InterPro" id="IPR001357">
    <property type="entry name" value="BRCT_dom"/>
</dbReference>
<dbReference type="Pfam" id="PF03120">
    <property type="entry name" value="OB_DNA_ligase"/>
    <property type="match status" value="1"/>
</dbReference>
<evidence type="ECO:0000256" key="9">
    <source>
        <dbReference type="ARBA" id="ARBA00022842"/>
    </source>
</evidence>
<dbReference type="GO" id="GO:0006281">
    <property type="term" value="P:DNA repair"/>
    <property type="evidence" value="ECO:0007669"/>
    <property type="project" value="UniProtKB-KW"/>
</dbReference>
<evidence type="ECO:0000256" key="12">
    <source>
        <dbReference type="ARBA" id="ARBA00034005"/>
    </source>
</evidence>
<dbReference type="Gene3D" id="1.10.150.20">
    <property type="entry name" value="5' to 3' exonuclease, C-terminal subdomain"/>
    <property type="match status" value="2"/>
</dbReference>
<dbReference type="InterPro" id="IPR004149">
    <property type="entry name" value="Znf_DNAligase_C4"/>
</dbReference>
<keyword evidence="7" id="KW-0227">DNA damage</keyword>
<keyword evidence="11" id="KW-0234">DNA repair</keyword>
<evidence type="ECO:0000256" key="7">
    <source>
        <dbReference type="ARBA" id="ARBA00022763"/>
    </source>
</evidence>
<evidence type="ECO:0000259" key="13">
    <source>
        <dbReference type="PROSITE" id="PS50172"/>
    </source>
</evidence>
<accession>A0A3B0UV71</accession>
<dbReference type="Pfam" id="PF01653">
    <property type="entry name" value="DNA_ligase_aden"/>
    <property type="match status" value="1"/>
</dbReference>
<dbReference type="InterPro" id="IPR033136">
    <property type="entry name" value="DNA_ligase_CS"/>
</dbReference>
<dbReference type="InterPro" id="IPR013839">
    <property type="entry name" value="DNAligase_adenylation"/>
</dbReference>
<dbReference type="PANTHER" id="PTHR23389:SF9">
    <property type="entry name" value="DNA LIGASE"/>
    <property type="match status" value="1"/>
</dbReference>
<evidence type="ECO:0000256" key="8">
    <source>
        <dbReference type="ARBA" id="ARBA00022833"/>
    </source>
</evidence>
<dbReference type="NCBIfam" id="NF005932">
    <property type="entry name" value="PRK07956.1"/>
    <property type="match status" value="1"/>
</dbReference>
<dbReference type="SUPFAM" id="SSF56091">
    <property type="entry name" value="DNA ligase/mRNA capping enzyme, catalytic domain"/>
    <property type="match status" value="1"/>
</dbReference>
<dbReference type="Pfam" id="PF03119">
    <property type="entry name" value="DNA_ligase_ZBD"/>
    <property type="match status" value="1"/>
</dbReference>
<comment type="function">
    <text evidence="2">DNA ligase that catalyzes the formation of phosphodiester linkages between 5'-phosphoryl and 3'-hydroxyl groups in double-stranded DNA using NAD as a coenzyme and as the energy source for the reaction. It is essential for DNA replication and repair of damaged DNA.</text>
</comment>
<evidence type="ECO:0000256" key="5">
    <source>
        <dbReference type="ARBA" id="ARBA00022705"/>
    </source>
</evidence>
<dbReference type="SMART" id="SM00532">
    <property type="entry name" value="LIGANc"/>
    <property type="match status" value="1"/>
</dbReference>